<dbReference type="EMBL" id="CAJOBC010000646">
    <property type="protein sequence ID" value="CAF3610894.1"/>
    <property type="molecule type" value="Genomic_DNA"/>
</dbReference>
<dbReference type="Proteomes" id="UP000682733">
    <property type="component" value="Unassembled WGS sequence"/>
</dbReference>
<gene>
    <name evidence="8" type="ORF">GPM918_LOCUS4710</name>
    <name evidence="9" type="ORF">OVA965_LOCUS8194</name>
    <name evidence="10" type="ORF">SRO942_LOCUS4711</name>
    <name evidence="11" type="ORF">TMI583_LOCUS8190</name>
</gene>
<evidence type="ECO:0000256" key="2">
    <source>
        <dbReference type="ARBA" id="ARBA00022692"/>
    </source>
</evidence>
<dbReference type="PANTHER" id="PTHR46641">
    <property type="entry name" value="FMRFAMIDE RECEPTOR-RELATED"/>
    <property type="match status" value="1"/>
</dbReference>
<dbReference type="Proteomes" id="UP000681722">
    <property type="component" value="Unassembled WGS sequence"/>
</dbReference>
<evidence type="ECO:0000256" key="1">
    <source>
        <dbReference type="ARBA" id="ARBA00004370"/>
    </source>
</evidence>
<evidence type="ECO:0000256" key="4">
    <source>
        <dbReference type="ARBA" id="ARBA00023136"/>
    </source>
</evidence>
<feature type="transmembrane region" description="Helical" evidence="6">
    <location>
        <begin position="222"/>
        <end position="244"/>
    </location>
</feature>
<keyword evidence="5" id="KW-0297">G-protein coupled receptor</keyword>
<dbReference type="SUPFAM" id="SSF81321">
    <property type="entry name" value="Family A G protein-coupled receptor-like"/>
    <property type="match status" value="1"/>
</dbReference>
<dbReference type="GO" id="GO:0004930">
    <property type="term" value="F:G protein-coupled receptor activity"/>
    <property type="evidence" value="ECO:0007669"/>
    <property type="project" value="UniProtKB-KW"/>
</dbReference>
<dbReference type="PROSITE" id="PS00237">
    <property type="entry name" value="G_PROTEIN_RECEP_F1_1"/>
    <property type="match status" value="1"/>
</dbReference>
<dbReference type="AlphaFoldDB" id="A0A813UIQ9"/>
<feature type="transmembrane region" description="Helical" evidence="6">
    <location>
        <begin position="178"/>
        <end position="201"/>
    </location>
</feature>
<dbReference type="OrthoDB" id="9983318at2759"/>
<evidence type="ECO:0000313" key="10">
    <source>
        <dbReference type="EMBL" id="CAF3610894.1"/>
    </source>
</evidence>
<proteinExistence type="inferred from homology"/>
<dbReference type="GO" id="GO:0016020">
    <property type="term" value="C:membrane"/>
    <property type="evidence" value="ECO:0007669"/>
    <property type="project" value="UniProtKB-SubCell"/>
</dbReference>
<accession>A0A813UIQ9</accession>
<evidence type="ECO:0000313" key="8">
    <source>
        <dbReference type="EMBL" id="CAF0824254.1"/>
    </source>
</evidence>
<dbReference type="Gene3D" id="1.20.1070.10">
    <property type="entry name" value="Rhodopsin 7-helix transmembrane proteins"/>
    <property type="match status" value="1"/>
</dbReference>
<dbReference type="EMBL" id="CAJOBA010002725">
    <property type="protein sequence ID" value="CAF3657103.1"/>
    <property type="molecule type" value="Genomic_DNA"/>
</dbReference>
<feature type="transmembrane region" description="Helical" evidence="6">
    <location>
        <begin position="121"/>
        <end position="141"/>
    </location>
</feature>
<evidence type="ECO:0000256" key="6">
    <source>
        <dbReference type="SAM" id="Phobius"/>
    </source>
</evidence>
<dbReference type="Proteomes" id="UP000663829">
    <property type="component" value="Unassembled WGS sequence"/>
</dbReference>
<keyword evidence="12" id="KW-1185">Reference proteome</keyword>
<dbReference type="EMBL" id="CAJNOQ010000646">
    <property type="protein sequence ID" value="CAF0824254.1"/>
    <property type="molecule type" value="Genomic_DNA"/>
</dbReference>
<keyword evidence="5" id="KW-0807">Transducer</keyword>
<keyword evidence="3 6" id="KW-1133">Transmembrane helix</keyword>
<dbReference type="PANTHER" id="PTHR46641:SF25">
    <property type="entry name" value="CNMAMIDE RECEPTOR-RELATED"/>
    <property type="match status" value="1"/>
</dbReference>
<evidence type="ECO:0000313" key="12">
    <source>
        <dbReference type="Proteomes" id="UP000663829"/>
    </source>
</evidence>
<organism evidence="8 12">
    <name type="scientific">Didymodactylos carnosus</name>
    <dbReference type="NCBI Taxonomy" id="1234261"/>
    <lineage>
        <taxon>Eukaryota</taxon>
        <taxon>Metazoa</taxon>
        <taxon>Spiralia</taxon>
        <taxon>Gnathifera</taxon>
        <taxon>Rotifera</taxon>
        <taxon>Eurotatoria</taxon>
        <taxon>Bdelloidea</taxon>
        <taxon>Philodinida</taxon>
        <taxon>Philodinidae</taxon>
        <taxon>Didymodactylos</taxon>
    </lineage>
</organism>
<sequence>MLHFTTTERVIIGTLGNCLSILVLLRQNLRRHVTMRYLIAVSVADTVSLYGWNLNNFYKFTINPRQDNLEEISIFHCRAVSFMSFVGLQLSSWCLTAVSLDRCLSLYSMAWKHSFGKLSRTVYNILALTILCLLLNCHILFKNGYRVNNPSCTQDCVICYKTPTDSTYIFPNWERVHLIVYNLFPFIIMSACNTYIIYVTINSSRIKTKSRRSQNQLRQITVMLISVTFAFILLTLPTCVYFVFFRHHMSGEPRLYRYMLQIILVSIQFTSHAVNFFLYCFTATNFRHELFAVVKLICHKQTTNIQTQTTLRMPQQQAKENQDGATLEKHRIEINNKNVRTIAGKQKEKEIIKDTSSQDVINEDSS</sequence>
<evidence type="ECO:0000259" key="7">
    <source>
        <dbReference type="PROSITE" id="PS50262"/>
    </source>
</evidence>
<reference evidence="8" key="1">
    <citation type="submission" date="2021-02" db="EMBL/GenBank/DDBJ databases">
        <authorList>
            <person name="Nowell W R."/>
        </authorList>
    </citation>
    <scope>NUCLEOTIDE SEQUENCE</scope>
</reference>
<keyword evidence="4 6" id="KW-0472">Membrane</keyword>
<keyword evidence="2 5" id="KW-0812">Transmembrane</keyword>
<dbReference type="PRINTS" id="PR00237">
    <property type="entry name" value="GPCRRHODOPSN"/>
</dbReference>
<feature type="transmembrane region" description="Helical" evidence="6">
    <location>
        <begin position="256"/>
        <end position="281"/>
    </location>
</feature>
<evidence type="ECO:0000313" key="9">
    <source>
        <dbReference type="EMBL" id="CAF0872274.1"/>
    </source>
</evidence>
<dbReference type="PROSITE" id="PS50262">
    <property type="entry name" value="G_PROTEIN_RECEP_F1_2"/>
    <property type="match status" value="1"/>
</dbReference>
<evidence type="ECO:0000313" key="11">
    <source>
        <dbReference type="EMBL" id="CAF3657103.1"/>
    </source>
</evidence>
<dbReference type="Proteomes" id="UP000677228">
    <property type="component" value="Unassembled WGS sequence"/>
</dbReference>
<dbReference type="InterPro" id="IPR052954">
    <property type="entry name" value="GPCR-Ligand_Int"/>
</dbReference>
<evidence type="ECO:0000256" key="3">
    <source>
        <dbReference type="ARBA" id="ARBA00022989"/>
    </source>
</evidence>
<keyword evidence="5" id="KW-0675">Receptor</keyword>
<comment type="caution">
    <text evidence="8">The sequence shown here is derived from an EMBL/GenBank/DDBJ whole genome shotgun (WGS) entry which is preliminary data.</text>
</comment>
<dbReference type="InterPro" id="IPR017452">
    <property type="entry name" value="GPCR_Rhodpsn_7TM"/>
</dbReference>
<feature type="domain" description="G-protein coupled receptors family 1 profile" evidence="7">
    <location>
        <begin position="16"/>
        <end position="279"/>
    </location>
</feature>
<feature type="transmembrane region" description="Helical" evidence="6">
    <location>
        <begin position="6"/>
        <end position="25"/>
    </location>
</feature>
<dbReference type="EMBL" id="CAJNOK010002724">
    <property type="protein sequence ID" value="CAF0872274.1"/>
    <property type="molecule type" value="Genomic_DNA"/>
</dbReference>
<name>A0A813UIQ9_9BILA</name>
<evidence type="ECO:0000256" key="5">
    <source>
        <dbReference type="RuleBase" id="RU000688"/>
    </source>
</evidence>
<comment type="subcellular location">
    <subcellularLocation>
        <location evidence="1">Membrane</location>
    </subcellularLocation>
</comment>
<protein>
    <recommendedName>
        <fullName evidence="7">G-protein coupled receptors family 1 profile domain-containing protein</fullName>
    </recommendedName>
</protein>
<dbReference type="Pfam" id="PF00001">
    <property type="entry name" value="7tm_1"/>
    <property type="match status" value="1"/>
</dbReference>
<comment type="similarity">
    <text evidence="5">Belongs to the G-protein coupled receptor 1 family.</text>
</comment>
<dbReference type="InterPro" id="IPR000276">
    <property type="entry name" value="GPCR_Rhodpsn"/>
</dbReference>